<accession>Q1N524</accession>
<organism evidence="2 3">
    <name type="scientific">Bermanella marisrubri</name>
    <dbReference type="NCBI Taxonomy" id="207949"/>
    <lineage>
        <taxon>Bacteria</taxon>
        <taxon>Pseudomonadati</taxon>
        <taxon>Pseudomonadota</taxon>
        <taxon>Gammaproteobacteria</taxon>
        <taxon>Oceanospirillales</taxon>
        <taxon>Oceanospirillaceae</taxon>
        <taxon>Bermanella</taxon>
    </lineage>
</organism>
<evidence type="ECO:0000313" key="3">
    <source>
        <dbReference type="Proteomes" id="UP000004263"/>
    </source>
</evidence>
<dbReference type="OrthoDB" id="6196198at2"/>
<proteinExistence type="predicted"/>
<keyword evidence="1" id="KW-0472">Membrane</keyword>
<dbReference type="AlphaFoldDB" id="Q1N524"/>
<protein>
    <submittedName>
        <fullName evidence="2">Uncharacterized protein</fullName>
    </submittedName>
</protein>
<keyword evidence="3" id="KW-1185">Reference proteome</keyword>
<gene>
    <name evidence="2" type="ORF">RED65_00800</name>
</gene>
<feature type="transmembrane region" description="Helical" evidence="1">
    <location>
        <begin position="29"/>
        <end position="46"/>
    </location>
</feature>
<dbReference type="EMBL" id="AAQH01000002">
    <property type="protein sequence ID" value="EAT13254.1"/>
    <property type="molecule type" value="Genomic_DNA"/>
</dbReference>
<dbReference type="Proteomes" id="UP000004263">
    <property type="component" value="Unassembled WGS sequence"/>
</dbReference>
<evidence type="ECO:0000256" key="1">
    <source>
        <dbReference type="SAM" id="Phobius"/>
    </source>
</evidence>
<dbReference type="STRING" id="207949.RED65_00800"/>
<reference evidence="2 3" key="1">
    <citation type="submission" date="2006-03" db="EMBL/GenBank/DDBJ databases">
        <authorList>
            <person name="Pinhassi J."/>
            <person name="Pedros-Alio C."/>
            <person name="Ferriera S."/>
            <person name="Johnson J."/>
            <person name="Kravitz S."/>
            <person name="Halpern A."/>
            <person name="Remington K."/>
            <person name="Beeson K."/>
            <person name="Tran B."/>
            <person name="Rogers Y.-H."/>
            <person name="Friedman R."/>
            <person name="Venter J.C."/>
        </authorList>
    </citation>
    <scope>NUCLEOTIDE SEQUENCE [LARGE SCALE GENOMIC DNA]</scope>
    <source>
        <strain evidence="2 3">RED65</strain>
    </source>
</reference>
<evidence type="ECO:0000313" key="2">
    <source>
        <dbReference type="EMBL" id="EAT13254.1"/>
    </source>
</evidence>
<keyword evidence="1" id="KW-1133">Transmembrane helix</keyword>
<keyword evidence="1" id="KW-0812">Transmembrane</keyword>
<dbReference type="RefSeq" id="WP_007017638.1">
    <property type="nucleotide sequence ID" value="NZ_CH724114.1"/>
</dbReference>
<dbReference type="HOGENOM" id="CLU_1999453_0_0_6"/>
<name>Q1N524_9GAMM</name>
<comment type="caution">
    <text evidence="2">The sequence shown here is derived from an EMBL/GenBank/DDBJ whole genome shotgun (WGS) entry which is preliminary data.</text>
</comment>
<sequence length="124" mass="13743">MKIYGLIALFLGITAICMAIYQKNPSWVIGGLASLYLAWTFLYPLYSQTKCDSATSGRVLEIKANGKLLGGPHQPLYDAEIAYLDIVKVFKDLPPNFIHDVSPGDVIPIKYNSKNPNTAFVDFE</sequence>